<feature type="domain" description="ABC transmembrane type-1" evidence="8">
    <location>
        <begin position="37"/>
        <end position="336"/>
    </location>
</feature>
<dbReference type="EMBL" id="JACEGD010000030">
    <property type="protein sequence ID" value="MBH5390256.1"/>
    <property type="molecule type" value="Genomic_DNA"/>
</dbReference>
<dbReference type="Gene3D" id="1.20.1560.10">
    <property type="entry name" value="ABC transporter type 1, transmembrane domain"/>
    <property type="match status" value="1"/>
</dbReference>
<comment type="caution">
    <text evidence="9">The sequence shown here is derived from an EMBL/GenBank/DDBJ whole genome shotgun (WGS) entry which is preliminary data.</text>
</comment>
<evidence type="ECO:0000313" key="9">
    <source>
        <dbReference type="EMBL" id="MBH5390256.1"/>
    </source>
</evidence>
<evidence type="ECO:0000256" key="6">
    <source>
        <dbReference type="SAM" id="MobiDB-lite"/>
    </source>
</evidence>
<dbReference type="Pfam" id="PF06472">
    <property type="entry name" value="ABC_membrane_2"/>
    <property type="match status" value="1"/>
</dbReference>
<evidence type="ECO:0000256" key="7">
    <source>
        <dbReference type="SAM" id="Phobius"/>
    </source>
</evidence>
<evidence type="ECO:0000256" key="3">
    <source>
        <dbReference type="ARBA" id="ARBA00022692"/>
    </source>
</evidence>
<evidence type="ECO:0000256" key="4">
    <source>
        <dbReference type="ARBA" id="ARBA00022989"/>
    </source>
</evidence>
<dbReference type="InterPro" id="IPR050835">
    <property type="entry name" value="ABC_transporter_sub-D"/>
</dbReference>
<dbReference type="PROSITE" id="PS50929">
    <property type="entry name" value="ABC_TM1F"/>
    <property type="match status" value="1"/>
</dbReference>
<feature type="transmembrane region" description="Helical" evidence="7">
    <location>
        <begin position="76"/>
        <end position="95"/>
    </location>
</feature>
<comment type="subcellular location">
    <subcellularLocation>
        <location evidence="1">Cell membrane</location>
        <topology evidence="1">Multi-pass membrane protein</topology>
    </subcellularLocation>
</comment>
<dbReference type="InterPro" id="IPR036640">
    <property type="entry name" value="ABC1_TM_sf"/>
</dbReference>
<evidence type="ECO:0000259" key="8">
    <source>
        <dbReference type="PROSITE" id="PS50929"/>
    </source>
</evidence>
<dbReference type="Proteomes" id="UP001194539">
    <property type="component" value="Unassembled WGS sequence"/>
</dbReference>
<protein>
    <submittedName>
        <fullName evidence="9">ABC transporter</fullName>
    </submittedName>
</protein>
<dbReference type="PANTHER" id="PTHR11384">
    <property type="entry name" value="ATP-BINDING CASSETTE, SUB-FAMILY D MEMBER"/>
    <property type="match status" value="1"/>
</dbReference>
<keyword evidence="4 7" id="KW-1133">Transmembrane helix</keyword>
<name>A0ABS0PAC4_9BRAD</name>
<sequence>MIEPAQNGSSRAKSRFWQSASGFWRGASAWRVWMLCVLLVTVVVLQLYVQFRFNYWNRDFFDALESRDPARLRGQAFLLVPLCLGSVTLAVTSVWGRMTVQRKWREWLTGKVIDYWVEDDRYARLAAVQSEQQIPEYRIAEDVRIATDAPIDLALGLVSALLSAVIFIQILWTVGGDIALPVGSHSIRIPGYLVIGVALYSGIVTTAMTLVGAPLTRLVQIKNQAEAELITAAHELRDIGEGAAPRDRRSEVCRDVRGALGATIDQWRRLCWQLMRTTIVSHGNTLLAPIIGLVLCAPKFLSGAMTLGELTQAAAAFTLVQASFNWVVDNYARIADWRSSLERVGGLLLSLDRLNRETPPQQAEPPALPTGSVRLP</sequence>
<evidence type="ECO:0000256" key="1">
    <source>
        <dbReference type="ARBA" id="ARBA00004651"/>
    </source>
</evidence>
<feature type="region of interest" description="Disordered" evidence="6">
    <location>
        <begin position="357"/>
        <end position="376"/>
    </location>
</feature>
<reference evidence="9 10" key="1">
    <citation type="submission" date="2020-07" db="EMBL/GenBank/DDBJ databases">
        <title>Bradyrhizobium diversity isolated from nodules of indigenous legumes of Western Australia.</title>
        <authorList>
            <person name="Klepa M.S."/>
        </authorList>
    </citation>
    <scope>NUCLEOTIDE SEQUENCE [LARGE SCALE GENOMIC DNA]</scope>
    <source>
        <strain evidence="9 10">CNPSo 4019</strain>
    </source>
</reference>
<keyword evidence="3 7" id="KW-0812">Transmembrane</keyword>
<keyword evidence="5 7" id="KW-0472">Membrane</keyword>
<gene>
    <name evidence="9" type="ORF">H1B27_28810</name>
</gene>
<feature type="transmembrane region" description="Helical" evidence="7">
    <location>
        <begin position="32"/>
        <end position="51"/>
    </location>
</feature>
<keyword evidence="2" id="KW-0813">Transport</keyword>
<feature type="transmembrane region" description="Helical" evidence="7">
    <location>
        <begin position="192"/>
        <end position="213"/>
    </location>
</feature>
<dbReference type="SUPFAM" id="SSF90123">
    <property type="entry name" value="ABC transporter transmembrane region"/>
    <property type="match status" value="1"/>
</dbReference>
<proteinExistence type="predicted"/>
<dbReference type="InterPro" id="IPR011527">
    <property type="entry name" value="ABC1_TM_dom"/>
</dbReference>
<keyword evidence="10" id="KW-1185">Reference proteome</keyword>
<feature type="transmembrane region" description="Helical" evidence="7">
    <location>
        <begin position="153"/>
        <end position="172"/>
    </location>
</feature>
<accession>A0ABS0PAC4</accession>
<evidence type="ECO:0000256" key="5">
    <source>
        <dbReference type="ARBA" id="ARBA00023136"/>
    </source>
</evidence>
<dbReference type="PANTHER" id="PTHR11384:SF59">
    <property type="entry name" value="LYSOSOMAL COBALAMIN TRANSPORTER ABCD4"/>
    <property type="match status" value="1"/>
</dbReference>
<evidence type="ECO:0000313" key="10">
    <source>
        <dbReference type="Proteomes" id="UP001194539"/>
    </source>
</evidence>
<evidence type="ECO:0000256" key="2">
    <source>
        <dbReference type="ARBA" id="ARBA00022448"/>
    </source>
</evidence>
<dbReference type="RefSeq" id="WP_197968438.1">
    <property type="nucleotide sequence ID" value="NZ_JACEGD010000030.1"/>
</dbReference>
<organism evidence="9 10">
    <name type="scientific">Bradyrhizobium diversitatis</name>
    <dbReference type="NCBI Taxonomy" id="2755406"/>
    <lineage>
        <taxon>Bacteria</taxon>
        <taxon>Pseudomonadati</taxon>
        <taxon>Pseudomonadota</taxon>
        <taxon>Alphaproteobacteria</taxon>
        <taxon>Hyphomicrobiales</taxon>
        <taxon>Nitrobacteraceae</taxon>
        <taxon>Bradyrhizobium</taxon>
    </lineage>
</organism>